<feature type="region of interest" description="Disordered" evidence="1">
    <location>
        <begin position="169"/>
        <end position="218"/>
    </location>
</feature>
<protein>
    <submittedName>
        <fullName evidence="3 4">Uncharacterized protein LOC115625977</fullName>
    </submittedName>
</protein>
<evidence type="ECO:0000313" key="4">
    <source>
        <dbReference type="RefSeq" id="XP_030377082.1"/>
    </source>
</evidence>
<evidence type="ECO:0000313" key="2">
    <source>
        <dbReference type="Proteomes" id="UP000504634"/>
    </source>
</evidence>
<dbReference type="AlphaFoldDB" id="A0A6J2TNI6"/>
<dbReference type="RefSeq" id="XP_030377082.1">
    <property type="nucleotide sequence ID" value="XM_030521222.1"/>
</dbReference>
<feature type="compositionally biased region" description="Polar residues" evidence="1">
    <location>
        <begin position="173"/>
        <end position="192"/>
    </location>
</feature>
<dbReference type="Proteomes" id="UP000504634">
    <property type="component" value="Unplaced"/>
</dbReference>
<dbReference type="RefSeq" id="XP_030377080.1">
    <property type="nucleotide sequence ID" value="XM_030521220.1"/>
</dbReference>
<feature type="compositionally biased region" description="Basic residues" evidence="1">
    <location>
        <begin position="1"/>
        <end position="13"/>
    </location>
</feature>
<feature type="compositionally biased region" description="Polar residues" evidence="1">
    <location>
        <begin position="207"/>
        <end position="218"/>
    </location>
</feature>
<evidence type="ECO:0000313" key="3">
    <source>
        <dbReference type="RefSeq" id="XP_030377080.1"/>
    </source>
</evidence>
<feature type="region of interest" description="Disordered" evidence="1">
    <location>
        <begin position="283"/>
        <end position="303"/>
    </location>
</feature>
<evidence type="ECO:0000256" key="1">
    <source>
        <dbReference type="SAM" id="MobiDB-lite"/>
    </source>
</evidence>
<organism evidence="2 3">
    <name type="scientific">Drosophila lebanonensis</name>
    <name type="common">Fruit fly</name>
    <name type="synonym">Scaptodrosophila lebanonensis</name>
    <dbReference type="NCBI Taxonomy" id="7225"/>
    <lineage>
        <taxon>Eukaryota</taxon>
        <taxon>Metazoa</taxon>
        <taxon>Ecdysozoa</taxon>
        <taxon>Arthropoda</taxon>
        <taxon>Hexapoda</taxon>
        <taxon>Insecta</taxon>
        <taxon>Pterygota</taxon>
        <taxon>Neoptera</taxon>
        <taxon>Endopterygota</taxon>
        <taxon>Diptera</taxon>
        <taxon>Brachycera</taxon>
        <taxon>Muscomorpha</taxon>
        <taxon>Ephydroidea</taxon>
        <taxon>Drosophilidae</taxon>
        <taxon>Scaptodrosophila</taxon>
    </lineage>
</organism>
<feature type="compositionally biased region" description="Basic residues" evidence="1">
    <location>
        <begin position="73"/>
        <end position="124"/>
    </location>
</feature>
<name>A0A6J2TNI6_DROLE</name>
<gene>
    <name evidence="3 4" type="primary">LOC115625977</name>
</gene>
<feature type="region of interest" description="Disordered" evidence="1">
    <location>
        <begin position="1"/>
        <end position="131"/>
    </location>
</feature>
<keyword evidence="2" id="KW-1185">Reference proteome</keyword>
<dbReference type="GeneID" id="115625977"/>
<reference evidence="3 4" key="1">
    <citation type="submission" date="2025-04" db="UniProtKB">
        <authorList>
            <consortium name="RefSeq"/>
        </authorList>
    </citation>
    <scope>IDENTIFICATION</scope>
    <source>
        <strain evidence="3 4">11010-0011.00</strain>
        <tissue evidence="3 4">Whole body</tissue>
    </source>
</reference>
<feature type="compositionally biased region" description="Basic residues" evidence="1">
    <location>
        <begin position="27"/>
        <end position="47"/>
    </location>
</feature>
<proteinExistence type="predicted"/>
<sequence>MAKPRSKQPKKRGAPAARGRRNEAGTRRARNRRVGNRRRQIRPRFRNGQRLAEIQHELKKRLPRSSDRGSVRPPRRRRLVAPRQTRTRVRQGRGRLNVARRPRPRMRAAPQRKRKPNVSTKKLKKSMEEEKTRVCVDKMSISTQTPDVDYFYSSHLLSMLDRGPNFAVPLTATPRSTDMTDGRSGQSSSSIKNQQEEQVNQEELSNEHQNNAPSPQTRINLDEDQVNFFDALCEVAHNRNENPRNTLANLIARQSVYFIGVLPDPSSTSLAGDQHNIELDLGAAGDGVHVGPPVFDNDEESDE</sequence>
<accession>A0A6J2TNI6</accession>